<proteinExistence type="predicted"/>
<dbReference type="EMBL" id="JAVFKD010000014">
    <property type="protein sequence ID" value="KAK5990153.1"/>
    <property type="molecule type" value="Genomic_DNA"/>
</dbReference>
<evidence type="ECO:0000313" key="2">
    <source>
        <dbReference type="Proteomes" id="UP001338125"/>
    </source>
</evidence>
<gene>
    <name evidence="1" type="ORF">PT974_08419</name>
</gene>
<name>A0ABR0SDA4_9HYPO</name>
<dbReference type="Proteomes" id="UP001338125">
    <property type="component" value="Unassembled WGS sequence"/>
</dbReference>
<accession>A0ABR0SDA4</accession>
<reference evidence="1 2" key="1">
    <citation type="submission" date="2024-01" db="EMBL/GenBank/DDBJ databases">
        <title>Complete genome of Cladobotryum mycophilum ATHUM6906.</title>
        <authorList>
            <person name="Christinaki A.C."/>
            <person name="Myridakis A.I."/>
            <person name="Kouvelis V.N."/>
        </authorList>
    </citation>
    <scope>NUCLEOTIDE SEQUENCE [LARGE SCALE GENOMIC DNA]</scope>
    <source>
        <strain evidence="1 2">ATHUM6906</strain>
    </source>
</reference>
<sequence length="182" mass="20794">MRAKSRTIDEVAMGWSKGLAERKEILARLPDTLRSVETRKLPFSNKQEMYGFPRASRKQRLELCTPGIYFICTGYDLEGNMIQPPHHDRHNAGVPGKVRWEAFLTRYHDVEQARWKASSSGTDYAVIKKTRKSKLGVDDLKTLVDLRIEMVQQQLVTEVREASNEVEGVTAMPPTFLPRPGH</sequence>
<evidence type="ECO:0000313" key="1">
    <source>
        <dbReference type="EMBL" id="KAK5990153.1"/>
    </source>
</evidence>
<keyword evidence="2" id="KW-1185">Reference proteome</keyword>
<comment type="caution">
    <text evidence="1">The sequence shown here is derived from an EMBL/GenBank/DDBJ whole genome shotgun (WGS) entry which is preliminary data.</text>
</comment>
<protein>
    <submittedName>
        <fullName evidence="1">Uncharacterized protein</fullName>
    </submittedName>
</protein>
<organism evidence="1 2">
    <name type="scientific">Cladobotryum mycophilum</name>
    <dbReference type="NCBI Taxonomy" id="491253"/>
    <lineage>
        <taxon>Eukaryota</taxon>
        <taxon>Fungi</taxon>
        <taxon>Dikarya</taxon>
        <taxon>Ascomycota</taxon>
        <taxon>Pezizomycotina</taxon>
        <taxon>Sordariomycetes</taxon>
        <taxon>Hypocreomycetidae</taxon>
        <taxon>Hypocreales</taxon>
        <taxon>Hypocreaceae</taxon>
        <taxon>Cladobotryum</taxon>
    </lineage>
</organism>